<evidence type="ECO:0000256" key="5">
    <source>
        <dbReference type="SAM" id="SignalP"/>
    </source>
</evidence>
<reference evidence="7 8" key="1">
    <citation type="submission" date="2016-12" db="EMBL/GenBank/DDBJ databases">
        <authorList>
            <person name="Song W.-J."/>
            <person name="Kurnit D.M."/>
        </authorList>
    </citation>
    <scope>NUCLEOTIDE SEQUENCE [LARGE SCALE GENOMIC DNA]</scope>
    <source>
        <strain evidence="7 8">CGMCC 1.10808</strain>
    </source>
</reference>
<dbReference type="Gene3D" id="1.25.40.10">
    <property type="entry name" value="Tetratricopeptide repeat domain"/>
    <property type="match status" value="2"/>
</dbReference>
<organism evidence="7 8">
    <name type="scientific">Oceanicella actignis</name>
    <dbReference type="NCBI Taxonomy" id="1189325"/>
    <lineage>
        <taxon>Bacteria</taxon>
        <taxon>Pseudomonadati</taxon>
        <taxon>Pseudomonadota</taxon>
        <taxon>Alphaproteobacteria</taxon>
        <taxon>Rhodobacterales</taxon>
        <taxon>Paracoccaceae</taxon>
        <taxon>Oceanicella</taxon>
    </lineage>
</organism>
<dbReference type="EMBL" id="FRDL01000003">
    <property type="protein sequence ID" value="SHN60687.1"/>
    <property type="molecule type" value="Genomic_DNA"/>
</dbReference>
<proteinExistence type="predicted"/>
<keyword evidence="5" id="KW-0732">Signal</keyword>
<dbReference type="Pfam" id="PF04773">
    <property type="entry name" value="FecR"/>
    <property type="match status" value="1"/>
</dbReference>
<name>A0A1M7SQ57_9RHOB</name>
<dbReference type="InterPro" id="IPR036942">
    <property type="entry name" value="Beta-barrel_TonB_sf"/>
</dbReference>
<evidence type="ECO:0000313" key="7">
    <source>
        <dbReference type="EMBL" id="SHN60687.1"/>
    </source>
</evidence>
<dbReference type="PANTHER" id="PTHR48125:SF10">
    <property type="entry name" value="OS12G0136300 PROTEIN"/>
    <property type="match status" value="1"/>
</dbReference>
<dbReference type="InterPro" id="IPR019734">
    <property type="entry name" value="TPR_rpt"/>
</dbReference>
<feature type="domain" description="FecR protein" evidence="6">
    <location>
        <begin position="83"/>
        <end position="175"/>
    </location>
</feature>
<dbReference type="PROSITE" id="PS50005">
    <property type="entry name" value="TPR"/>
    <property type="match status" value="1"/>
</dbReference>
<feature type="chain" id="PRO_5009929252" evidence="5">
    <location>
        <begin position="26"/>
        <end position="1106"/>
    </location>
</feature>
<accession>A0A1M7SQ57</accession>
<dbReference type="InterPro" id="IPR006860">
    <property type="entry name" value="FecR"/>
</dbReference>
<keyword evidence="8" id="KW-1185">Reference proteome</keyword>
<evidence type="ECO:0000256" key="4">
    <source>
        <dbReference type="PROSITE-ProRule" id="PRU00339"/>
    </source>
</evidence>
<dbReference type="AlphaFoldDB" id="A0A1M7SQ57"/>
<sequence>MHRRRAAIPALGALALAAAAAPASAQPMAVAATPRAAGPEAAAPAPRCATIATLETFRGAVRVILANGAAPAPRAGMRLCPGDRIETGPDGRATVRFDALDTALQLNVDTTLIVEGGGAQGDVSLVEGMMRFLSSVKRVFTVRTALYSLNIDGTEVFMMVRPGEGALSVVEEGDVTIAADGARLRAEAGQAVFAAPGRAPAMARAADVPPAFRRYLTPEGSIDWAVRVPPAALAAADPTLDEAARALADGRLDAALALLAPPAEGAQRPADAPRLALGAMALIARGRLDEAEARIRRALDLAPDDPAALTARGYLRQARGALDGALADARRAADARPADPDLRARVAELALLRGDLALARAEAARAQALGPSPYALAMEGFAELAAYRDDAARAAFEKALALNPGAADARLGMAFIDIVRGDLAKGRAQLETLAVLDPRSARLRSLLGRAYFEEGRADKARAQFARAAEFDPDDPAPHLLSARERYAANRPADALRALERAAALAARRAPVRGARGLAEDDARAGAAQGRVYDALGFEELSAIAGARAARRAPESAAAHRFLAEAYRNRPDYGPARTSELLQSQLFARPSKAPIQPALGESNLSLTDAVGAARVSFEELAPLFDRDGLRLDVSGTVGDHNLASTQFAATALSGPISVSFGAFAFDTEGDEANDDARHRILAAQTHVQAAPGLTLFAEFRNRETDEGERYFSLISPRTGNRFSTTDNRARIGLRFEPSAESDYVALAAWRKIDGLQQLQIGPADTSIKGLDAQLRHDRRIGPLQLSMGAGWARQTGDAALTFTLPLPFPLPPITVTDVSRTESNHGEVWAYGIWKPMPWLETTAGMALYLSSDSRDNGAERDWLRLAPKLGAEADLGGGVTLRAAAGRMVKRPLLFDETLEPTQIAGFNQVFADLNGTVSDLAGLALDWRARNDLWLGVEGTGRWAARPDPRETGGVGRYETVRYDVRGLRAYAAWLIDDDWSASLGAEVERTGFRGLATGPSSLTTYAAPMRLRWNGASGLFAALDVTPFHQRARQGVGRGDSTDVIVDAAVGWRLPDQRGTLSLELRNLLDADFVYQDAFVRTEDEKPRRFDRDFSVVARAAFRF</sequence>
<dbReference type="InterPro" id="IPR006311">
    <property type="entry name" value="TAT_signal"/>
</dbReference>
<evidence type="ECO:0000256" key="1">
    <source>
        <dbReference type="ARBA" id="ARBA00004442"/>
    </source>
</evidence>
<dbReference type="SUPFAM" id="SSF48452">
    <property type="entry name" value="TPR-like"/>
    <property type="match status" value="2"/>
</dbReference>
<evidence type="ECO:0000256" key="2">
    <source>
        <dbReference type="ARBA" id="ARBA00023136"/>
    </source>
</evidence>
<dbReference type="InterPro" id="IPR011990">
    <property type="entry name" value="TPR-like_helical_dom_sf"/>
</dbReference>
<dbReference type="GO" id="GO:0009279">
    <property type="term" value="C:cell outer membrane"/>
    <property type="evidence" value="ECO:0007669"/>
    <property type="project" value="UniProtKB-SubCell"/>
</dbReference>
<keyword evidence="2" id="KW-0472">Membrane</keyword>
<dbReference type="STRING" id="1189325.SAMN04488119_10194"/>
<dbReference type="PANTHER" id="PTHR48125">
    <property type="entry name" value="LP07818P1"/>
    <property type="match status" value="1"/>
</dbReference>
<keyword evidence="3" id="KW-0998">Cell outer membrane</keyword>
<comment type="subcellular location">
    <subcellularLocation>
        <location evidence="1">Cell outer membrane</location>
    </subcellularLocation>
</comment>
<dbReference type="SUPFAM" id="SSF56935">
    <property type="entry name" value="Porins"/>
    <property type="match status" value="1"/>
</dbReference>
<dbReference type="Gene3D" id="2.40.170.20">
    <property type="entry name" value="TonB-dependent receptor, beta-barrel domain"/>
    <property type="match status" value="1"/>
</dbReference>
<protein>
    <submittedName>
        <fullName evidence="7">FecR family protein</fullName>
    </submittedName>
</protein>
<dbReference type="Pfam" id="PF14559">
    <property type="entry name" value="TPR_19"/>
    <property type="match status" value="1"/>
</dbReference>
<evidence type="ECO:0000256" key="3">
    <source>
        <dbReference type="ARBA" id="ARBA00023237"/>
    </source>
</evidence>
<keyword evidence="4" id="KW-0802">TPR repeat</keyword>
<dbReference type="Proteomes" id="UP000184066">
    <property type="component" value="Unassembled WGS sequence"/>
</dbReference>
<feature type="repeat" description="TPR" evidence="4">
    <location>
        <begin position="441"/>
        <end position="474"/>
    </location>
</feature>
<evidence type="ECO:0000313" key="8">
    <source>
        <dbReference type="Proteomes" id="UP000184066"/>
    </source>
</evidence>
<feature type="signal peptide" evidence="5">
    <location>
        <begin position="1"/>
        <end position="25"/>
    </location>
</feature>
<dbReference type="Pfam" id="PF13432">
    <property type="entry name" value="TPR_16"/>
    <property type="match status" value="1"/>
</dbReference>
<evidence type="ECO:0000259" key="6">
    <source>
        <dbReference type="Pfam" id="PF04773"/>
    </source>
</evidence>
<dbReference type="RefSeq" id="WP_072746692.1">
    <property type="nucleotide sequence ID" value="NZ_FOHL01000001.1"/>
</dbReference>
<dbReference type="PROSITE" id="PS51318">
    <property type="entry name" value="TAT"/>
    <property type="match status" value="1"/>
</dbReference>
<gene>
    <name evidence="7" type="ORF">SAMN05216200_10395</name>
</gene>
<dbReference type="SMART" id="SM00028">
    <property type="entry name" value="TPR"/>
    <property type="match status" value="4"/>
</dbReference>